<name>A0A2M7QBX2_9BACT</name>
<evidence type="ECO:0000313" key="3">
    <source>
        <dbReference type="EMBL" id="PIY63137.1"/>
    </source>
</evidence>
<feature type="compositionally biased region" description="Basic and acidic residues" evidence="2">
    <location>
        <begin position="120"/>
        <end position="153"/>
    </location>
</feature>
<dbReference type="Proteomes" id="UP000230973">
    <property type="component" value="Unassembled WGS sequence"/>
</dbReference>
<organism evidence="3 4">
    <name type="scientific">Candidatus Uhrbacteria bacterium CG_4_10_14_0_8_um_filter_58_22</name>
    <dbReference type="NCBI Taxonomy" id="1975029"/>
    <lineage>
        <taxon>Bacteria</taxon>
        <taxon>Candidatus Uhriibacteriota</taxon>
    </lineage>
</organism>
<sequence length="509" mass="58862">MGERLRQIGPEDTETPDDQARRQAEQLKRATRETSDLPMPASDEGEVELDESDLMETTEEEIASEKSRKADLQEHLRQEIKKTIDRSKARKTAAAQTERDRRAMKKIADEMQNRQVSGKTSDKARLQQVELKRQREAEEAERQAAENQRRESDLLNVREALKQADRAEEAAKKAQQIMDEIDVQERKTAGIIKGKEDFDREQAERQRLALLEALDRDEQAAAAEESERQRLAREKREGIIADKEAFDREQARKKAEVDAEQSQIKGTEQWKQRRNESFVDSQLIRETALRHEQQGVSERQSAEMSFRLDTLNSLTADLHAAGISDIDSYRQEMEANPREAMAHTKRMFKDPDFRRLWSSYLDTEAKVKVDSYLSGHSEQAPPEVMRELSDVTEDEIDASLEAGLNQALTPEEKAKPEIARKYWDIKQLIDEKENLRNQMAKMTKPLNPEEVNLALERHSWRDLALIAKHSLKLVTDGAYRKQWQKLETVRGKLKDARKEVTALEKKIVR</sequence>
<comment type="caution">
    <text evidence="3">The sequence shown here is derived from an EMBL/GenBank/DDBJ whole genome shotgun (WGS) entry which is preliminary data.</text>
</comment>
<keyword evidence="1" id="KW-0175">Coiled coil</keyword>
<accession>A0A2M7QBX2</accession>
<dbReference type="EMBL" id="PFLC01000015">
    <property type="protein sequence ID" value="PIY63137.1"/>
    <property type="molecule type" value="Genomic_DNA"/>
</dbReference>
<reference evidence="4" key="1">
    <citation type="submission" date="2017-09" db="EMBL/GenBank/DDBJ databases">
        <title>Depth-based differentiation of microbial function through sediment-hosted aquifers and enrichment of novel symbionts in the deep terrestrial subsurface.</title>
        <authorList>
            <person name="Probst A.J."/>
            <person name="Ladd B."/>
            <person name="Jarett J.K."/>
            <person name="Geller-Mcgrath D.E."/>
            <person name="Sieber C.M.K."/>
            <person name="Emerson J.B."/>
            <person name="Anantharaman K."/>
            <person name="Thomas B.C."/>
            <person name="Malmstrom R."/>
            <person name="Stieglmeier M."/>
            <person name="Klingl A."/>
            <person name="Woyke T."/>
            <person name="Ryan C.M."/>
            <person name="Banfield J.F."/>
        </authorList>
    </citation>
    <scope>NUCLEOTIDE SEQUENCE [LARGE SCALE GENOMIC DNA]</scope>
</reference>
<gene>
    <name evidence="3" type="ORF">COY93_01250</name>
</gene>
<feature type="compositionally biased region" description="Basic and acidic residues" evidence="2">
    <location>
        <begin position="63"/>
        <end position="87"/>
    </location>
</feature>
<feature type="compositionally biased region" description="Acidic residues" evidence="2">
    <location>
        <begin position="43"/>
        <end position="62"/>
    </location>
</feature>
<protein>
    <submittedName>
        <fullName evidence="3">Uncharacterized protein</fullName>
    </submittedName>
</protein>
<feature type="coiled-coil region" evidence="1">
    <location>
        <begin position="418"/>
        <end position="445"/>
    </location>
</feature>
<proteinExistence type="predicted"/>
<evidence type="ECO:0000256" key="2">
    <source>
        <dbReference type="SAM" id="MobiDB-lite"/>
    </source>
</evidence>
<feature type="compositionally biased region" description="Basic and acidic residues" evidence="2">
    <location>
        <begin position="97"/>
        <end position="112"/>
    </location>
</feature>
<dbReference type="AlphaFoldDB" id="A0A2M7QBX2"/>
<evidence type="ECO:0000313" key="4">
    <source>
        <dbReference type="Proteomes" id="UP000230973"/>
    </source>
</evidence>
<feature type="compositionally biased region" description="Basic and acidic residues" evidence="2">
    <location>
        <begin position="18"/>
        <end position="35"/>
    </location>
</feature>
<evidence type="ECO:0000256" key="1">
    <source>
        <dbReference type="SAM" id="Coils"/>
    </source>
</evidence>
<feature type="region of interest" description="Disordered" evidence="2">
    <location>
        <begin position="1"/>
        <end position="157"/>
    </location>
</feature>